<reference evidence="1 2" key="1">
    <citation type="journal article" date="2020" name="Cell">
        <title>Large-Scale Comparative Analyses of Tick Genomes Elucidate Their Genetic Diversity and Vector Capacities.</title>
        <authorList>
            <consortium name="Tick Genome and Microbiome Consortium (TIGMIC)"/>
            <person name="Jia N."/>
            <person name="Wang J."/>
            <person name="Shi W."/>
            <person name="Du L."/>
            <person name="Sun Y."/>
            <person name="Zhan W."/>
            <person name="Jiang J.F."/>
            <person name="Wang Q."/>
            <person name="Zhang B."/>
            <person name="Ji P."/>
            <person name="Bell-Sakyi L."/>
            <person name="Cui X.M."/>
            <person name="Yuan T.T."/>
            <person name="Jiang B.G."/>
            <person name="Yang W.F."/>
            <person name="Lam T.T."/>
            <person name="Chang Q.C."/>
            <person name="Ding S.J."/>
            <person name="Wang X.J."/>
            <person name="Zhu J.G."/>
            <person name="Ruan X.D."/>
            <person name="Zhao L."/>
            <person name="Wei J.T."/>
            <person name="Ye R.Z."/>
            <person name="Que T.C."/>
            <person name="Du C.H."/>
            <person name="Zhou Y.H."/>
            <person name="Cheng J.X."/>
            <person name="Dai P.F."/>
            <person name="Guo W.B."/>
            <person name="Han X.H."/>
            <person name="Huang E.J."/>
            <person name="Li L.F."/>
            <person name="Wei W."/>
            <person name="Gao Y.C."/>
            <person name="Liu J.Z."/>
            <person name="Shao H.Z."/>
            <person name="Wang X."/>
            <person name="Wang C.C."/>
            <person name="Yang T.C."/>
            <person name="Huo Q.B."/>
            <person name="Li W."/>
            <person name="Chen H.Y."/>
            <person name="Chen S.E."/>
            <person name="Zhou L.G."/>
            <person name="Ni X.B."/>
            <person name="Tian J.H."/>
            <person name="Sheng Y."/>
            <person name="Liu T."/>
            <person name="Pan Y.S."/>
            <person name="Xia L.Y."/>
            <person name="Li J."/>
            <person name="Zhao F."/>
            <person name="Cao W.C."/>
        </authorList>
    </citation>
    <scope>NUCLEOTIDE SEQUENCE [LARGE SCALE GENOMIC DNA]</scope>
    <source>
        <strain evidence="1">HaeL-2018</strain>
    </source>
</reference>
<keyword evidence="2" id="KW-1185">Reference proteome</keyword>
<sequence length="74" mass="8544">MRGTLSMKRTRAILQKIFDPSNNKTESGKKITKLTQDCEGSELQMHGELISYTQPKMIIRAPYLRNIRARGTKY</sequence>
<protein>
    <submittedName>
        <fullName evidence="1">Uncharacterized protein</fullName>
    </submittedName>
</protein>
<name>A0A9J6GC13_HAELO</name>
<gene>
    <name evidence="1" type="ORF">HPB48_006983</name>
</gene>
<dbReference type="VEuPathDB" id="VectorBase:HLOH_054350"/>
<dbReference type="Proteomes" id="UP000821853">
    <property type="component" value="Chromosome 4"/>
</dbReference>
<dbReference type="EMBL" id="JABSTR010000006">
    <property type="protein sequence ID" value="KAH9372297.1"/>
    <property type="molecule type" value="Genomic_DNA"/>
</dbReference>
<evidence type="ECO:0000313" key="1">
    <source>
        <dbReference type="EMBL" id="KAH9372297.1"/>
    </source>
</evidence>
<dbReference type="AlphaFoldDB" id="A0A9J6GC13"/>
<proteinExistence type="predicted"/>
<evidence type="ECO:0000313" key="2">
    <source>
        <dbReference type="Proteomes" id="UP000821853"/>
    </source>
</evidence>
<comment type="caution">
    <text evidence="1">The sequence shown here is derived from an EMBL/GenBank/DDBJ whole genome shotgun (WGS) entry which is preliminary data.</text>
</comment>
<organism evidence="1 2">
    <name type="scientific">Haemaphysalis longicornis</name>
    <name type="common">Bush tick</name>
    <dbReference type="NCBI Taxonomy" id="44386"/>
    <lineage>
        <taxon>Eukaryota</taxon>
        <taxon>Metazoa</taxon>
        <taxon>Ecdysozoa</taxon>
        <taxon>Arthropoda</taxon>
        <taxon>Chelicerata</taxon>
        <taxon>Arachnida</taxon>
        <taxon>Acari</taxon>
        <taxon>Parasitiformes</taxon>
        <taxon>Ixodida</taxon>
        <taxon>Ixodoidea</taxon>
        <taxon>Ixodidae</taxon>
        <taxon>Haemaphysalinae</taxon>
        <taxon>Haemaphysalis</taxon>
    </lineage>
</organism>
<accession>A0A9J6GC13</accession>